<dbReference type="EMBL" id="AAGUYM010000036">
    <property type="protein sequence ID" value="EBS2695483.1"/>
    <property type="molecule type" value="Genomic_DNA"/>
</dbReference>
<comment type="caution">
    <text evidence="1">The sequence shown here is derived from an EMBL/GenBank/DDBJ whole genome shotgun (WGS) entry which is preliminary data.</text>
</comment>
<name>A0A5U9KWE4_SALNE</name>
<reference evidence="1" key="1">
    <citation type="submission" date="2018-07" db="EMBL/GenBank/DDBJ databases">
        <authorList>
            <person name="Ashton P.M."/>
            <person name="Dallman T."/>
            <person name="Nair S."/>
            <person name="De Pinna E."/>
            <person name="Peters T."/>
            <person name="Grant K."/>
        </authorList>
    </citation>
    <scope>NUCLEOTIDE SEQUENCE [LARGE SCALE GENOMIC DNA]</scope>
    <source>
        <strain evidence="1">436933</strain>
    </source>
</reference>
<dbReference type="AlphaFoldDB" id="A0A5U9KWE4"/>
<gene>
    <name evidence="1" type="ORF">DRY71_22630</name>
</gene>
<evidence type="ECO:0000313" key="1">
    <source>
        <dbReference type="EMBL" id="EBS2695483.1"/>
    </source>
</evidence>
<proteinExistence type="predicted"/>
<organism evidence="1">
    <name type="scientific">Salmonella newport</name>
    <dbReference type="NCBI Taxonomy" id="108619"/>
    <lineage>
        <taxon>Bacteria</taxon>
        <taxon>Pseudomonadati</taxon>
        <taxon>Pseudomonadota</taxon>
        <taxon>Gammaproteobacteria</taxon>
        <taxon>Enterobacterales</taxon>
        <taxon>Enterobacteriaceae</taxon>
        <taxon>Salmonella</taxon>
    </lineage>
</organism>
<dbReference type="Proteomes" id="UP000839726">
    <property type="component" value="Unassembled WGS sequence"/>
</dbReference>
<accession>A0A5U9KWE4</accession>
<sequence>MNRYIVRIELHDAKPEDYDVLHQMMIGAQFSKKARCEDGSAYRLPTAEYYTETMENSDELLHAIISAASAATKLRGGSFEILLSKLDSLTTFHC</sequence>
<protein>
    <recommendedName>
        <fullName evidence="2">DUF2622 domain-containing protein</fullName>
    </recommendedName>
</protein>
<evidence type="ECO:0008006" key="2">
    <source>
        <dbReference type="Google" id="ProtNLM"/>
    </source>
</evidence>